<dbReference type="InterPro" id="IPR036388">
    <property type="entry name" value="WH-like_DNA-bd_sf"/>
</dbReference>
<dbReference type="GO" id="GO:0000160">
    <property type="term" value="P:phosphorelay signal transduction system"/>
    <property type="evidence" value="ECO:0007669"/>
    <property type="project" value="InterPro"/>
</dbReference>
<dbReference type="PROSITE" id="PS51755">
    <property type="entry name" value="OMPR_PHOB"/>
    <property type="match status" value="1"/>
</dbReference>
<dbReference type="SMART" id="SM00862">
    <property type="entry name" value="Trans_reg_C"/>
    <property type="match status" value="1"/>
</dbReference>
<evidence type="ECO:0000313" key="5">
    <source>
        <dbReference type="EMBL" id="EQM74538.1"/>
    </source>
</evidence>
<accession>T5KII2</accession>
<dbReference type="SUPFAM" id="SSF69618">
    <property type="entry name" value="HemD-like"/>
    <property type="match status" value="1"/>
</dbReference>
<evidence type="ECO:0000256" key="1">
    <source>
        <dbReference type="ARBA" id="ARBA00023125"/>
    </source>
</evidence>
<gene>
    <name evidence="5" type="ORF">L687_03520</name>
</gene>
<dbReference type="Pfam" id="PF00486">
    <property type="entry name" value="Trans_reg_C"/>
    <property type="match status" value="1"/>
</dbReference>
<sequence>MTGRSGARPVLAGCRIIISAQARAAGAFAAGNRSAGADELDRALGAEGADVMRVVTSRPVTTPTGVLYRAVHRAGSGGADAVLFTASSASWIDAATRSGALEAHRRRAEAGRLLLVSDDEREARRLQDAGLNARYVERERPTGLVGCVVAHYGSGAGSVRTDAGSLEVRSGGVVLDGRFLPLSRGAADLIEALFLARGRVLSRRELGRELPGGERSGRAVEVAVARLRESLGGVDLVQTVVKRGYRLAVSEP</sequence>
<keyword evidence="1 2" id="KW-0238">DNA-binding</keyword>
<feature type="DNA-binding region" description="OmpR/PhoB-type" evidence="2">
    <location>
        <begin position="156"/>
        <end position="249"/>
    </location>
</feature>
<dbReference type="InterPro" id="IPR001867">
    <property type="entry name" value="OmpR/PhoB-type_DNA-bd"/>
</dbReference>
<dbReference type="PATRIC" id="fig|1333857.3.peg.2689"/>
<dbReference type="AlphaFoldDB" id="T5KII2"/>
<dbReference type="GO" id="GO:0033014">
    <property type="term" value="P:tetrapyrrole biosynthetic process"/>
    <property type="evidence" value="ECO:0007669"/>
    <property type="project" value="InterPro"/>
</dbReference>
<feature type="domain" description="OmpR/PhoB-type" evidence="4">
    <location>
        <begin position="156"/>
        <end position="249"/>
    </location>
</feature>
<evidence type="ECO:0000256" key="2">
    <source>
        <dbReference type="PROSITE-ProRule" id="PRU01091"/>
    </source>
</evidence>
<name>T5KII2_MICMQ</name>
<feature type="signal peptide" evidence="3">
    <location>
        <begin position="1"/>
        <end position="24"/>
    </location>
</feature>
<organism evidence="5 6">
    <name type="scientific">Microbacterium maritypicum MF109</name>
    <dbReference type="NCBI Taxonomy" id="1333857"/>
    <lineage>
        <taxon>Bacteria</taxon>
        <taxon>Bacillati</taxon>
        <taxon>Actinomycetota</taxon>
        <taxon>Actinomycetes</taxon>
        <taxon>Micrococcales</taxon>
        <taxon>Microbacteriaceae</taxon>
        <taxon>Microbacterium</taxon>
    </lineage>
</organism>
<dbReference type="GO" id="GO:0004852">
    <property type="term" value="F:uroporphyrinogen-III synthase activity"/>
    <property type="evidence" value="ECO:0007669"/>
    <property type="project" value="InterPro"/>
</dbReference>
<dbReference type="InterPro" id="IPR016032">
    <property type="entry name" value="Sig_transdc_resp-reg_C-effctor"/>
</dbReference>
<evidence type="ECO:0000256" key="3">
    <source>
        <dbReference type="SAM" id="SignalP"/>
    </source>
</evidence>
<dbReference type="EMBL" id="ATAO01000206">
    <property type="protein sequence ID" value="EQM74538.1"/>
    <property type="molecule type" value="Genomic_DNA"/>
</dbReference>
<dbReference type="SUPFAM" id="SSF46894">
    <property type="entry name" value="C-terminal effector domain of the bipartite response regulators"/>
    <property type="match status" value="1"/>
</dbReference>
<dbReference type="CDD" id="cd00383">
    <property type="entry name" value="trans_reg_C"/>
    <property type="match status" value="1"/>
</dbReference>
<dbReference type="Proteomes" id="UP000016033">
    <property type="component" value="Unassembled WGS sequence"/>
</dbReference>
<protein>
    <recommendedName>
        <fullName evidence="4">OmpR/PhoB-type domain-containing protein</fullName>
    </recommendedName>
</protein>
<evidence type="ECO:0000313" key="6">
    <source>
        <dbReference type="Proteomes" id="UP000016033"/>
    </source>
</evidence>
<reference evidence="5 6" key="1">
    <citation type="journal article" date="2013" name="Genome Announc.">
        <title>Whole-genome sequences of five oyster-associated bacteria show potential for crude oil hydrocarbon degradation.</title>
        <authorList>
            <person name="Chauhan A."/>
            <person name="Green S."/>
            <person name="Pathak A."/>
            <person name="Thomas J."/>
            <person name="Venkatramanan R."/>
        </authorList>
    </citation>
    <scope>NUCLEOTIDE SEQUENCE [LARGE SCALE GENOMIC DNA]</scope>
    <source>
        <strain evidence="5 6">MF109</strain>
    </source>
</reference>
<dbReference type="GO" id="GO:0006355">
    <property type="term" value="P:regulation of DNA-templated transcription"/>
    <property type="evidence" value="ECO:0007669"/>
    <property type="project" value="InterPro"/>
</dbReference>
<proteinExistence type="predicted"/>
<feature type="chain" id="PRO_5038849810" description="OmpR/PhoB-type domain-containing protein" evidence="3">
    <location>
        <begin position="25"/>
        <end position="252"/>
    </location>
</feature>
<evidence type="ECO:0000259" key="4">
    <source>
        <dbReference type="PROSITE" id="PS51755"/>
    </source>
</evidence>
<keyword evidence="3" id="KW-0732">Signal</keyword>
<dbReference type="GO" id="GO:0003677">
    <property type="term" value="F:DNA binding"/>
    <property type="evidence" value="ECO:0007669"/>
    <property type="project" value="UniProtKB-UniRule"/>
</dbReference>
<dbReference type="Gene3D" id="1.10.10.10">
    <property type="entry name" value="Winged helix-like DNA-binding domain superfamily/Winged helix DNA-binding domain"/>
    <property type="match status" value="1"/>
</dbReference>
<comment type="caution">
    <text evidence="5">The sequence shown here is derived from an EMBL/GenBank/DDBJ whole genome shotgun (WGS) entry which is preliminary data.</text>
</comment>
<dbReference type="InterPro" id="IPR036108">
    <property type="entry name" value="4pyrrol_syn_uPrphyn_synt_sf"/>
</dbReference>
<dbReference type="RefSeq" id="WP_021200631.1">
    <property type="nucleotide sequence ID" value="NZ_ATAO01000206.1"/>
</dbReference>